<evidence type="ECO:0000256" key="2">
    <source>
        <dbReference type="ARBA" id="ARBA00022490"/>
    </source>
</evidence>
<keyword evidence="5 8" id="KW-0547">Nucleotide-binding</keyword>
<comment type="similarity">
    <text evidence="8">Belongs to the tRNA(Ile)-lysidine synthase family.</text>
</comment>
<dbReference type="InterPro" id="IPR011063">
    <property type="entry name" value="TilS/TtcA_N"/>
</dbReference>
<proteinExistence type="inferred from homology"/>
<reference evidence="10 11" key="1">
    <citation type="journal article" date="2013" name="Genome Announc.">
        <title>The Draft Genome Sequence of Sphingomonas paucimobilis Strain HER1398 (Proteobacteria), Host to the Giant PAU Phage, Indicates That It Is a Member of the Genus Sphingobacterium (Bacteroidetes).</title>
        <authorList>
            <person name="White R.A.III."/>
            <person name="Suttle C.A."/>
        </authorList>
    </citation>
    <scope>NUCLEOTIDE SEQUENCE [LARGE SCALE GENOMIC DNA]</scope>
    <source>
        <strain evidence="10 11">HER1398</strain>
    </source>
</reference>
<dbReference type="PANTHER" id="PTHR43033">
    <property type="entry name" value="TRNA(ILE)-LYSIDINE SYNTHASE-RELATED"/>
    <property type="match status" value="1"/>
</dbReference>
<dbReference type="PANTHER" id="PTHR43033:SF1">
    <property type="entry name" value="TRNA(ILE)-LYSIDINE SYNTHASE-RELATED"/>
    <property type="match status" value="1"/>
</dbReference>
<dbReference type="SUPFAM" id="SSF56037">
    <property type="entry name" value="PheT/TilS domain"/>
    <property type="match status" value="1"/>
</dbReference>
<evidence type="ECO:0000313" key="11">
    <source>
        <dbReference type="Proteomes" id="UP000016584"/>
    </source>
</evidence>
<keyword evidence="6 8" id="KW-0067">ATP-binding</keyword>
<evidence type="ECO:0000313" key="10">
    <source>
        <dbReference type="EMBL" id="ERJ60689.1"/>
    </source>
</evidence>
<evidence type="ECO:0000256" key="7">
    <source>
        <dbReference type="ARBA" id="ARBA00048539"/>
    </source>
</evidence>
<dbReference type="GO" id="GO:0005524">
    <property type="term" value="F:ATP binding"/>
    <property type="evidence" value="ECO:0007669"/>
    <property type="project" value="UniProtKB-UniRule"/>
</dbReference>
<evidence type="ECO:0000256" key="5">
    <source>
        <dbReference type="ARBA" id="ARBA00022741"/>
    </source>
</evidence>
<sequence length="446" mass="51121">MDIDLRFERYIEDHKLFTKKDKLLVAVSGGKDSILLLTLLARYGVSVEAAHCNFELRGEESDGDEELVRAYCDQLGVPLHIRRFDTISYAHAHKISIQMAARELRYDWFEMLRQEVGCDYIAVAQHKNDHVETVLLNLSRGTGLLGLQGILPKRGNVVRPLLFLTATEVQVVVESLDVPYRDDSSNFSNKYARNKIRLDIIPQFEQLNPDFVSIMEDNIVRFQDAQGVLSLLVAQKRDELFVQVGEQQWEISKEAIKAQGIGLLYYVFEPYGFSKPVLEDMLAVLDAESGRIFLSSTYELLVDRTTLRLRRMEKPDGWSELASGDGEMEWRDYVFAASCSTEVSIERNPAVALLDYDKLIFPLTVRSWQEGDVFQPLGMTGTKKVSDFFIQKKVNLFDKKNIPIVVNGNGELLWIATYQLDDRYKITENTQKVLKLVCNISKYEYK</sequence>
<evidence type="ECO:0000259" key="9">
    <source>
        <dbReference type="SMART" id="SM00977"/>
    </source>
</evidence>
<dbReference type="Pfam" id="PF11734">
    <property type="entry name" value="TilS_C"/>
    <property type="match status" value="1"/>
</dbReference>
<dbReference type="GO" id="GO:0006400">
    <property type="term" value="P:tRNA modification"/>
    <property type="evidence" value="ECO:0007669"/>
    <property type="project" value="UniProtKB-UniRule"/>
</dbReference>
<dbReference type="OrthoDB" id="9807403at2"/>
<dbReference type="Gene3D" id="3.40.50.620">
    <property type="entry name" value="HUPs"/>
    <property type="match status" value="1"/>
</dbReference>
<dbReference type="RefSeq" id="WP_021068787.1">
    <property type="nucleotide sequence ID" value="NZ_ATDL01000004.1"/>
</dbReference>
<dbReference type="PATRIC" id="fig|1346330.5.peg.595"/>
<organism evidence="10 11">
    <name type="scientific">Sphingobacterium paucimobilis HER1398</name>
    <dbReference type="NCBI Taxonomy" id="1346330"/>
    <lineage>
        <taxon>Bacteria</taxon>
        <taxon>Pseudomonadati</taxon>
        <taxon>Bacteroidota</taxon>
        <taxon>Sphingobacteriia</taxon>
        <taxon>Sphingobacteriales</taxon>
        <taxon>Sphingobacteriaceae</taxon>
        <taxon>Sphingobacterium</taxon>
    </lineage>
</organism>
<dbReference type="GO" id="GO:0005737">
    <property type="term" value="C:cytoplasm"/>
    <property type="evidence" value="ECO:0007669"/>
    <property type="project" value="UniProtKB-SubCell"/>
</dbReference>
<evidence type="ECO:0000256" key="6">
    <source>
        <dbReference type="ARBA" id="ARBA00022840"/>
    </source>
</evidence>
<keyword evidence="4 8" id="KW-0819">tRNA processing</keyword>
<dbReference type="Proteomes" id="UP000016584">
    <property type="component" value="Unassembled WGS sequence"/>
</dbReference>
<dbReference type="InterPro" id="IPR012795">
    <property type="entry name" value="tRNA_Ile_lys_synt_N"/>
</dbReference>
<dbReference type="CDD" id="cd01992">
    <property type="entry name" value="TilS_N"/>
    <property type="match status" value="1"/>
</dbReference>
<dbReference type="STRING" id="1346330.M472_18180"/>
<name>U2J6Z5_9SPHI</name>
<comment type="caution">
    <text evidence="10">The sequence shown here is derived from an EMBL/GenBank/DDBJ whole genome shotgun (WGS) entry which is preliminary data.</text>
</comment>
<dbReference type="eggNOG" id="COG0037">
    <property type="taxonomic scope" value="Bacteria"/>
</dbReference>
<evidence type="ECO:0000256" key="1">
    <source>
        <dbReference type="ARBA" id="ARBA00004496"/>
    </source>
</evidence>
<gene>
    <name evidence="8" type="primary">tilS</name>
    <name evidence="10" type="ORF">M472_18180</name>
</gene>
<comment type="domain">
    <text evidence="8">The N-terminal region contains the highly conserved SGGXDS motif, predicted to be a P-loop motif involved in ATP binding.</text>
</comment>
<comment type="subcellular location">
    <subcellularLocation>
        <location evidence="1 8">Cytoplasm</location>
    </subcellularLocation>
</comment>
<dbReference type="InterPro" id="IPR012094">
    <property type="entry name" value="tRNA_Ile_lys_synt"/>
</dbReference>
<evidence type="ECO:0000256" key="8">
    <source>
        <dbReference type="HAMAP-Rule" id="MF_01161"/>
    </source>
</evidence>
<evidence type="ECO:0000256" key="4">
    <source>
        <dbReference type="ARBA" id="ARBA00022694"/>
    </source>
</evidence>
<accession>U2J6Z5</accession>
<dbReference type="SUPFAM" id="SSF52402">
    <property type="entry name" value="Adenine nucleotide alpha hydrolases-like"/>
    <property type="match status" value="1"/>
</dbReference>
<dbReference type="EMBL" id="ATDL01000004">
    <property type="protein sequence ID" value="ERJ60689.1"/>
    <property type="molecule type" value="Genomic_DNA"/>
</dbReference>
<keyword evidence="3 8" id="KW-0436">Ligase</keyword>
<dbReference type="SMART" id="SM00977">
    <property type="entry name" value="TilS_C"/>
    <property type="match status" value="1"/>
</dbReference>
<dbReference type="EC" id="6.3.4.19" evidence="8"/>
<feature type="domain" description="Lysidine-tRNA(Ile) synthetase C-terminal" evidence="9">
    <location>
        <begin position="363"/>
        <end position="436"/>
    </location>
</feature>
<keyword evidence="11" id="KW-1185">Reference proteome</keyword>
<dbReference type="InterPro" id="IPR014729">
    <property type="entry name" value="Rossmann-like_a/b/a_fold"/>
</dbReference>
<dbReference type="Pfam" id="PF01171">
    <property type="entry name" value="ATP_bind_3"/>
    <property type="match status" value="1"/>
</dbReference>
<feature type="binding site" evidence="8">
    <location>
        <begin position="28"/>
        <end position="33"/>
    </location>
    <ligand>
        <name>ATP</name>
        <dbReference type="ChEBI" id="CHEBI:30616"/>
    </ligand>
</feature>
<dbReference type="GO" id="GO:0032267">
    <property type="term" value="F:tRNA(Ile)-lysidine synthase activity"/>
    <property type="evidence" value="ECO:0007669"/>
    <property type="project" value="UniProtKB-EC"/>
</dbReference>
<dbReference type="NCBIfam" id="TIGR02433">
    <property type="entry name" value="lysidine_TilS_C"/>
    <property type="match status" value="1"/>
</dbReference>
<comment type="function">
    <text evidence="8">Ligates lysine onto the cytidine present at position 34 of the AUA codon-specific tRNA(Ile) that contains the anticodon CAU, in an ATP-dependent manner. Cytidine is converted to lysidine, thus changing the amino acid specificity of the tRNA from methionine to isoleucine.</text>
</comment>
<dbReference type="InterPro" id="IPR012796">
    <property type="entry name" value="Lysidine-tRNA-synth_C"/>
</dbReference>
<dbReference type="HAMAP" id="MF_01161">
    <property type="entry name" value="tRNA_Ile_lys_synt"/>
    <property type="match status" value="1"/>
</dbReference>
<keyword evidence="2 8" id="KW-0963">Cytoplasm</keyword>
<protein>
    <recommendedName>
        <fullName evidence="8">tRNA(Ile)-lysidine synthase</fullName>
        <ecNumber evidence="8">6.3.4.19</ecNumber>
    </recommendedName>
    <alternativeName>
        <fullName evidence="8">tRNA(Ile)-2-lysyl-cytidine synthase</fullName>
    </alternativeName>
    <alternativeName>
        <fullName evidence="8">tRNA(Ile)-lysidine synthetase</fullName>
    </alternativeName>
</protein>
<dbReference type="NCBIfam" id="TIGR02432">
    <property type="entry name" value="lysidine_TilS_N"/>
    <property type="match status" value="1"/>
</dbReference>
<comment type="catalytic activity">
    <reaction evidence="7 8">
        <text>cytidine(34) in tRNA(Ile2) + L-lysine + ATP = lysidine(34) in tRNA(Ile2) + AMP + diphosphate + H(+)</text>
        <dbReference type="Rhea" id="RHEA:43744"/>
        <dbReference type="Rhea" id="RHEA-COMP:10625"/>
        <dbReference type="Rhea" id="RHEA-COMP:10670"/>
        <dbReference type="ChEBI" id="CHEBI:15378"/>
        <dbReference type="ChEBI" id="CHEBI:30616"/>
        <dbReference type="ChEBI" id="CHEBI:32551"/>
        <dbReference type="ChEBI" id="CHEBI:33019"/>
        <dbReference type="ChEBI" id="CHEBI:82748"/>
        <dbReference type="ChEBI" id="CHEBI:83665"/>
        <dbReference type="ChEBI" id="CHEBI:456215"/>
        <dbReference type="EC" id="6.3.4.19"/>
    </reaction>
</comment>
<evidence type="ECO:0000256" key="3">
    <source>
        <dbReference type="ARBA" id="ARBA00022598"/>
    </source>
</evidence>
<dbReference type="AlphaFoldDB" id="U2J6Z5"/>